<gene>
    <name evidence="5" type="ORF">E3P99_01493</name>
</gene>
<sequence>MDIELALLEGAGGTGLAQLVNAGSFREVLQSDAANSLLGDLDLEHPKVRINVSEKDALAVAVALLHSFVQANWTGPDLDFGLADVNGLWTDYAHCNALAIQKLSTGGEPAYHLTSHAPLLLAAQGILSALASSDEGELPLRSPLWWQLRAATAQQHLLDDCVPLPQSMLDGVTHALADKLPPHLHARLTLEVGIAYHMFERDREASETFLEAARINQLQFHLTGALGKRTKFQQNDITQLVLLAESKEGQEGVEKSDIKDTTKDTSDTTQDTPDNTPKNLQLDDDTLLEQTQFSSTVDASAPLSHIDPAHQPNLSAVDQCILLAMCLNIKNTAPENGLTNAQMGAFVQRVLSNHQNWSIYTMALLLRSRLEGHRTRTMQRSTLQLQALIDQMPTSDSPNTDRLRWFFAMPMPAKWELERELAQRFVAMGVVRSALEIYQKLEMWEDTIICYVSTDRQGDALDTVKGLLEGRIVESQTVTTRGKATVDSSTRTRMDVMRVAKLWCLYGDLDVENCEQHYKKALEVSGGSSSRAHRSLGGVYFAKGDNRAAVESLRKAVAINPLYHHTWFILGCASIRLEDWDGAIEAFSRCVAVEDDDAESWNNLASVYLRLGHDKVVSRCFSKINTPLTHSQPHENKMLAFRALKQGSKYGFDNWRIWQNLMVVAIDVGQLADAARAVGRLADIRGEAICGEADDASELDVVDKIVDAVTLAPRNEKDAIEGDASAEGAQVAHNPNEGHGLLRAVDRLFEYSLLKKVSSSPRIFKSYARLCFWKGQYANALDMHLKAYRASVAVDETVETDLPTFRRAAEAITDLVDVLQNFGDKPADANDPDNQQDASPDWKYQARSILRTFLGRTKTSFEDEKEYEQLKELLAEVKGT</sequence>
<accession>A0A4T0FPC0</accession>
<feature type="repeat" description="TPR" evidence="3">
    <location>
        <begin position="564"/>
        <end position="597"/>
    </location>
</feature>
<protein>
    <submittedName>
        <fullName evidence="5">Uncharacterized protein</fullName>
    </submittedName>
</protein>
<dbReference type="InterPro" id="IPR044244">
    <property type="entry name" value="TTC27/Emw1"/>
</dbReference>
<evidence type="ECO:0000256" key="1">
    <source>
        <dbReference type="ARBA" id="ARBA00022737"/>
    </source>
</evidence>
<feature type="region of interest" description="Disordered" evidence="4">
    <location>
        <begin position="249"/>
        <end position="281"/>
    </location>
</feature>
<proteinExistence type="predicted"/>
<evidence type="ECO:0000256" key="2">
    <source>
        <dbReference type="ARBA" id="ARBA00022803"/>
    </source>
</evidence>
<dbReference type="AlphaFoldDB" id="A0A4T0FPC0"/>
<dbReference type="InterPro" id="IPR019734">
    <property type="entry name" value="TPR_rpt"/>
</dbReference>
<dbReference type="InterPro" id="IPR011990">
    <property type="entry name" value="TPR-like_helical_dom_sf"/>
</dbReference>
<evidence type="ECO:0000313" key="5">
    <source>
        <dbReference type="EMBL" id="TIA90537.1"/>
    </source>
</evidence>
<evidence type="ECO:0000256" key="3">
    <source>
        <dbReference type="PROSITE-ProRule" id="PRU00339"/>
    </source>
</evidence>
<comment type="caution">
    <text evidence="5">The sequence shown here is derived from an EMBL/GenBank/DDBJ whole genome shotgun (WGS) entry which is preliminary data.</text>
</comment>
<feature type="compositionally biased region" description="Low complexity" evidence="4">
    <location>
        <begin position="267"/>
        <end position="280"/>
    </location>
</feature>
<dbReference type="Pfam" id="PF13181">
    <property type="entry name" value="TPR_8"/>
    <property type="match status" value="1"/>
</dbReference>
<name>A0A4T0FPC0_9BASI</name>
<evidence type="ECO:0000256" key="4">
    <source>
        <dbReference type="SAM" id="MobiDB-lite"/>
    </source>
</evidence>
<feature type="repeat" description="TPR" evidence="3">
    <location>
        <begin position="530"/>
        <end position="563"/>
    </location>
</feature>
<reference evidence="5 6" key="1">
    <citation type="submission" date="2019-03" db="EMBL/GenBank/DDBJ databases">
        <title>Sequencing 23 genomes of Wallemia ichthyophaga.</title>
        <authorList>
            <person name="Gostincar C."/>
        </authorList>
    </citation>
    <scope>NUCLEOTIDE SEQUENCE [LARGE SCALE GENOMIC DNA]</scope>
    <source>
        <strain evidence="5 6">EXF-5753</strain>
    </source>
</reference>
<feature type="compositionally biased region" description="Basic and acidic residues" evidence="4">
    <location>
        <begin position="249"/>
        <end position="266"/>
    </location>
</feature>
<dbReference type="SMART" id="SM00028">
    <property type="entry name" value="TPR"/>
    <property type="match status" value="4"/>
</dbReference>
<dbReference type="PROSITE" id="PS50005">
    <property type="entry name" value="TPR"/>
    <property type="match status" value="2"/>
</dbReference>
<evidence type="ECO:0000313" key="6">
    <source>
        <dbReference type="Proteomes" id="UP000310189"/>
    </source>
</evidence>
<dbReference type="OrthoDB" id="1936594at2759"/>
<dbReference type="SUPFAM" id="SSF48452">
    <property type="entry name" value="TPR-like"/>
    <property type="match status" value="1"/>
</dbReference>
<dbReference type="PANTHER" id="PTHR16193">
    <property type="entry name" value="TETRATRICOPEPTIDE REPEAT PROTEIN 27"/>
    <property type="match status" value="1"/>
</dbReference>
<keyword evidence="6" id="KW-1185">Reference proteome</keyword>
<dbReference type="Proteomes" id="UP000310189">
    <property type="component" value="Unassembled WGS sequence"/>
</dbReference>
<dbReference type="PANTHER" id="PTHR16193:SF0">
    <property type="entry name" value="TETRATRICOPEPTIDE REPEAT PROTEIN 27"/>
    <property type="match status" value="1"/>
</dbReference>
<dbReference type="Gene3D" id="1.25.40.10">
    <property type="entry name" value="Tetratricopeptide repeat domain"/>
    <property type="match status" value="1"/>
</dbReference>
<keyword evidence="1" id="KW-0677">Repeat</keyword>
<dbReference type="EMBL" id="SPNW01000018">
    <property type="protein sequence ID" value="TIA90537.1"/>
    <property type="molecule type" value="Genomic_DNA"/>
</dbReference>
<keyword evidence="2 3" id="KW-0802">TPR repeat</keyword>
<organism evidence="5 6">
    <name type="scientific">Wallemia hederae</name>
    <dbReference type="NCBI Taxonomy" id="1540922"/>
    <lineage>
        <taxon>Eukaryota</taxon>
        <taxon>Fungi</taxon>
        <taxon>Dikarya</taxon>
        <taxon>Basidiomycota</taxon>
        <taxon>Wallemiomycotina</taxon>
        <taxon>Wallemiomycetes</taxon>
        <taxon>Wallemiales</taxon>
        <taxon>Wallemiaceae</taxon>
        <taxon>Wallemia</taxon>
    </lineage>
</organism>